<dbReference type="GO" id="GO:0006352">
    <property type="term" value="P:DNA-templated transcription initiation"/>
    <property type="evidence" value="ECO:0007669"/>
    <property type="project" value="InterPro"/>
</dbReference>
<dbReference type="Gene3D" id="1.10.10.10">
    <property type="entry name" value="Winged helix-like DNA-binding domain superfamily/Winged helix DNA-binding domain"/>
    <property type="match status" value="1"/>
</dbReference>
<dbReference type="RefSeq" id="WP_162659136.1">
    <property type="nucleotide sequence ID" value="NZ_LR593887.1"/>
</dbReference>
<evidence type="ECO:0000313" key="8">
    <source>
        <dbReference type="Proteomes" id="UP000464378"/>
    </source>
</evidence>
<feature type="domain" description="RNA polymerase sigma-70 region 2" evidence="5">
    <location>
        <begin position="16"/>
        <end position="78"/>
    </location>
</feature>
<dbReference type="EMBL" id="LR593887">
    <property type="protein sequence ID" value="VTS05353.1"/>
    <property type="molecule type" value="Genomic_DNA"/>
</dbReference>
<evidence type="ECO:0000256" key="4">
    <source>
        <dbReference type="ARBA" id="ARBA00023163"/>
    </source>
</evidence>
<dbReference type="InterPro" id="IPR013249">
    <property type="entry name" value="RNA_pol_sigma70_r4_t2"/>
</dbReference>
<dbReference type="GO" id="GO:0003677">
    <property type="term" value="F:DNA binding"/>
    <property type="evidence" value="ECO:0007669"/>
    <property type="project" value="InterPro"/>
</dbReference>
<reference evidence="7" key="1">
    <citation type="submission" date="2019-04" db="EMBL/GenBank/DDBJ databases">
        <authorList>
            <consortium name="Science for Life Laboratories"/>
        </authorList>
    </citation>
    <scope>NUCLEOTIDE SEQUENCE</scope>
    <source>
        <strain evidence="7">MBLW1</strain>
    </source>
</reference>
<evidence type="ECO:0000256" key="1">
    <source>
        <dbReference type="ARBA" id="ARBA00010641"/>
    </source>
</evidence>
<dbReference type="PANTHER" id="PTHR43133:SF51">
    <property type="entry name" value="RNA POLYMERASE SIGMA FACTOR"/>
    <property type="match status" value="1"/>
</dbReference>
<keyword evidence="4" id="KW-0804">Transcription</keyword>
<comment type="similarity">
    <text evidence="1">Belongs to the sigma-70 factor family. ECF subfamily.</text>
</comment>
<dbReference type="Pfam" id="PF08281">
    <property type="entry name" value="Sigma70_r4_2"/>
    <property type="match status" value="1"/>
</dbReference>
<dbReference type="Proteomes" id="UP000464378">
    <property type="component" value="Chromosome"/>
</dbReference>
<dbReference type="InterPro" id="IPR014284">
    <property type="entry name" value="RNA_pol_sigma-70_dom"/>
</dbReference>
<accession>A0A6C2YS85</accession>
<name>A0A6C2YS85_9BACT</name>
<evidence type="ECO:0000313" key="7">
    <source>
        <dbReference type="EMBL" id="VIP03993.1"/>
    </source>
</evidence>
<dbReference type="InterPro" id="IPR013324">
    <property type="entry name" value="RNA_pol_sigma_r3/r4-like"/>
</dbReference>
<dbReference type="InterPro" id="IPR036388">
    <property type="entry name" value="WH-like_DNA-bd_sf"/>
</dbReference>
<evidence type="ECO:0000256" key="2">
    <source>
        <dbReference type="ARBA" id="ARBA00023015"/>
    </source>
</evidence>
<dbReference type="EMBL" id="LR586016">
    <property type="protein sequence ID" value="VIP03993.1"/>
    <property type="molecule type" value="Genomic_DNA"/>
</dbReference>
<feature type="domain" description="RNA polymerase sigma factor 70 region 4 type 2" evidence="6">
    <location>
        <begin position="106"/>
        <end position="158"/>
    </location>
</feature>
<dbReference type="InterPro" id="IPR013325">
    <property type="entry name" value="RNA_pol_sigma_r2"/>
</dbReference>
<protein>
    <submittedName>
        <fullName evidence="7">Uncharacterized protein</fullName>
    </submittedName>
</protein>
<gene>
    <name evidence="7" type="ORF">GMBLW1_52000</name>
</gene>
<proteinExistence type="inferred from homology"/>
<organism evidence="7">
    <name type="scientific">Tuwongella immobilis</name>
    <dbReference type="NCBI Taxonomy" id="692036"/>
    <lineage>
        <taxon>Bacteria</taxon>
        <taxon>Pseudomonadati</taxon>
        <taxon>Planctomycetota</taxon>
        <taxon>Planctomycetia</taxon>
        <taxon>Gemmatales</taxon>
        <taxon>Gemmataceae</taxon>
        <taxon>Tuwongella</taxon>
    </lineage>
</organism>
<dbReference type="InParanoid" id="A0A6C2YS85"/>
<dbReference type="SUPFAM" id="SSF88659">
    <property type="entry name" value="Sigma3 and sigma4 domains of RNA polymerase sigma factors"/>
    <property type="match status" value="1"/>
</dbReference>
<evidence type="ECO:0000259" key="5">
    <source>
        <dbReference type="Pfam" id="PF04542"/>
    </source>
</evidence>
<dbReference type="NCBIfam" id="TIGR02937">
    <property type="entry name" value="sigma70-ECF"/>
    <property type="match status" value="1"/>
</dbReference>
<dbReference type="PANTHER" id="PTHR43133">
    <property type="entry name" value="RNA POLYMERASE ECF-TYPE SIGMA FACTO"/>
    <property type="match status" value="1"/>
</dbReference>
<dbReference type="SUPFAM" id="SSF88946">
    <property type="entry name" value="Sigma2 domain of RNA polymerase sigma factors"/>
    <property type="match status" value="1"/>
</dbReference>
<evidence type="ECO:0000259" key="6">
    <source>
        <dbReference type="Pfam" id="PF08281"/>
    </source>
</evidence>
<dbReference type="KEGG" id="tim:GMBLW1_52000"/>
<dbReference type="NCBIfam" id="TIGR02989">
    <property type="entry name" value="Sig-70_gvs1"/>
    <property type="match status" value="1"/>
</dbReference>
<dbReference type="Gene3D" id="1.10.1740.10">
    <property type="match status" value="1"/>
</dbReference>
<dbReference type="AlphaFoldDB" id="A0A6C2YS85"/>
<keyword evidence="2" id="KW-0805">Transcription regulation</keyword>
<dbReference type="InterPro" id="IPR014331">
    <property type="entry name" value="RNA_pol_sigma70_ECF_RHOBA"/>
</dbReference>
<dbReference type="GO" id="GO:0016987">
    <property type="term" value="F:sigma factor activity"/>
    <property type="evidence" value="ECO:0007669"/>
    <property type="project" value="UniProtKB-KW"/>
</dbReference>
<dbReference type="InterPro" id="IPR039425">
    <property type="entry name" value="RNA_pol_sigma-70-like"/>
</dbReference>
<keyword evidence="8" id="KW-1185">Reference proteome</keyword>
<sequence>MDPSVLEATRLWTLAVPTVSAFVTSLVREFQERDDVLQETAVAVLESFGRYDPAQSFVGWAIGIARNQVRLHFRRKSRERIAFDSDAVDALARAFVDQTPHDPRLDRLAGCVEALDSRSKELCRLRYEQDLKPASIGERLGVAANAVAKALQRVRDRLRECVERKGMEAGA</sequence>
<keyword evidence="3" id="KW-0731">Sigma factor</keyword>
<dbReference type="InterPro" id="IPR007627">
    <property type="entry name" value="RNA_pol_sigma70_r2"/>
</dbReference>
<evidence type="ECO:0000256" key="3">
    <source>
        <dbReference type="ARBA" id="ARBA00023082"/>
    </source>
</evidence>
<dbReference type="Pfam" id="PF04542">
    <property type="entry name" value="Sigma70_r2"/>
    <property type="match status" value="1"/>
</dbReference>